<evidence type="ECO:0000313" key="2">
    <source>
        <dbReference type="Proteomes" id="UP000199400"/>
    </source>
</evidence>
<reference evidence="2" key="1">
    <citation type="submission" date="2016-10" db="EMBL/GenBank/DDBJ databases">
        <authorList>
            <person name="Varghese N."/>
            <person name="Submissions S."/>
        </authorList>
    </citation>
    <scope>NUCLEOTIDE SEQUENCE [LARGE SCALE GENOMIC DNA]</scope>
    <source>
        <strain evidence="2">ATCC 25963</strain>
    </source>
</reference>
<keyword evidence="2" id="KW-1185">Reference proteome</keyword>
<sequence length="452" mass="49815">MPLAPAAAVVLLLTAPRREETGHFLASPWPGDPTTALGTREALQVAVRAAPSPAGPELVALTGDDPGGHLARAQAHLQRAEWRMAVFYLNRHAEVADARSAVIARYDAGLIDIGLGGAARHLFEALLEAPTSTHSLAAELFWGARSLLVDDSERRWHARMALTGFGRAAGPELQILAEIELARLLWQQSCPIADIGGTCGVMSRVNWHVGCGRVQRDALLVVERDAELAGEARRRLQSALRRARALPTSERLSEAVMHARWLLAESTFEELLRLHQPIGLDFSLEEWRAELPGRRHALILSNQRATHDASTRRMSAFITRKYALHRQLEREYDAIIAEADPHTIFAALHRGAQATRDVVLHLELDRNRPPKDDFFCCYSDRFAPMLAAAAERTASCASLAVETGLVDEWATRCQDAAAELEPDRFPSRDELTPDRASSQPVAFDLVANLDHD</sequence>
<dbReference type="AlphaFoldDB" id="A0A1I2C9A8"/>
<dbReference type="RefSeq" id="WP_096326780.1">
    <property type="nucleotide sequence ID" value="NZ_FOMX01000017.1"/>
</dbReference>
<accession>A0A1I2C9A8</accession>
<dbReference type="EMBL" id="FOMX01000017">
    <property type="protein sequence ID" value="SFE64929.1"/>
    <property type="molecule type" value="Genomic_DNA"/>
</dbReference>
<protein>
    <submittedName>
        <fullName evidence="1">Uncharacterized protein</fullName>
    </submittedName>
</protein>
<proteinExistence type="predicted"/>
<dbReference type="Proteomes" id="UP000199400">
    <property type="component" value="Unassembled WGS sequence"/>
</dbReference>
<dbReference type="STRING" id="54.SAMN02745121_04982"/>
<name>A0A1I2C9A8_9BACT</name>
<gene>
    <name evidence="1" type="ORF">SAMN02745121_04982</name>
</gene>
<organism evidence="1 2">
    <name type="scientific">Nannocystis exedens</name>
    <dbReference type="NCBI Taxonomy" id="54"/>
    <lineage>
        <taxon>Bacteria</taxon>
        <taxon>Pseudomonadati</taxon>
        <taxon>Myxococcota</taxon>
        <taxon>Polyangia</taxon>
        <taxon>Nannocystales</taxon>
        <taxon>Nannocystaceae</taxon>
        <taxon>Nannocystis</taxon>
    </lineage>
</organism>
<evidence type="ECO:0000313" key="1">
    <source>
        <dbReference type="EMBL" id="SFE64929.1"/>
    </source>
</evidence>